<accession>A0A2N0X8K1</accession>
<name>A0A2N0X8K1_9CORY</name>
<comment type="caution">
    <text evidence="2">The sequence shown here is derived from an EMBL/GenBank/DDBJ whole genome shotgun (WGS) entry which is preliminary data.</text>
</comment>
<evidence type="ECO:0000256" key="1">
    <source>
        <dbReference type="SAM" id="Phobius"/>
    </source>
</evidence>
<evidence type="ECO:0000313" key="3">
    <source>
        <dbReference type="Proteomes" id="UP000233249"/>
    </source>
</evidence>
<reference evidence="2 3" key="1">
    <citation type="submission" date="2017-12" db="EMBL/GenBank/DDBJ databases">
        <title>Corynebacterium mastitidis 16-1433 Genome.</title>
        <authorList>
            <person name="Gulvik C.A."/>
        </authorList>
    </citation>
    <scope>NUCLEOTIDE SEQUENCE [LARGE SCALE GENOMIC DNA]</scope>
    <source>
        <strain evidence="2 3">16-1433</strain>
    </source>
</reference>
<keyword evidence="1" id="KW-1133">Transmembrane helix</keyword>
<dbReference type="RefSeq" id="WP_101173341.1">
    <property type="nucleotide sequence ID" value="NZ_JAKRKB010000006.1"/>
</dbReference>
<keyword evidence="1" id="KW-0472">Membrane</keyword>
<protein>
    <recommendedName>
        <fullName evidence="4">DUF3955 domain-containing protein</fullName>
    </recommendedName>
</protein>
<sequence length="73" mass="7964">MNTLVKSGLAAFVLSGVSLLCALLAMGEEYRRLEARGIMPGPTSEWILYWAYISLAVGLIGVIVRVAGILRRR</sequence>
<dbReference type="EMBL" id="PJAF01000008">
    <property type="protein sequence ID" value="PKF69041.1"/>
    <property type="molecule type" value="Genomic_DNA"/>
</dbReference>
<gene>
    <name evidence="2" type="ORF">CXB45_04220</name>
</gene>
<dbReference type="Proteomes" id="UP000233249">
    <property type="component" value="Unassembled WGS sequence"/>
</dbReference>
<dbReference type="AlphaFoldDB" id="A0A2N0X8K1"/>
<evidence type="ECO:0000313" key="2">
    <source>
        <dbReference type="EMBL" id="PKF69041.1"/>
    </source>
</evidence>
<proteinExistence type="predicted"/>
<keyword evidence="1" id="KW-0812">Transmembrane</keyword>
<organism evidence="2 3">
    <name type="scientific">Corynebacterium mastitidis</name>
    <dbReference type="NCBI Taxonomy" id="161890"/>
    <lineage>
        <taxon>Bacteria</taxon>
        <taxon>Bacillati</taxon>
        <taxon>Actinomycetota</taxon>
        <taxon>Actinomycetes</taxon>
        <taxon>Mycobacteriales</taxon>
        <taxon>Corynebacteriaceae</taxon>
        <taxon>Corynebacterium</taxon>
    </lineage>
</organism>
<evidence type="ECO:0008006" key="4">
    <source>
        <dbReference type="Google" id="ProtNLM"/>
    </source>
</evidence>
<feature type="transmembrane region" description="Helical" evidence="1">
    <location>
        <begin position="46"/>
        <end position="70"/>
    </location>
</feature>